<evidence type="ECO:0000256" key="1">
    <source>
        <dbReference type="SAM" id="MobiDB-lite"/>
    </source>
</evidence>
<feature type="compositionally biased region" description="Polar residues" evidence="1">
    <location>
        <begin position="62"/>
        <end position="79"/>
    </location>
</feature>
<dbReference type="Proteomes" id="UP000324222">
    <property type="component" value="Unassembled WGS sequence"/>
</dbReference>
<evidence type="ECO:0000313" key="3">
    <source>
        <dbReference type="Proteomes" id="UP000324222"/>
    </source>
</evidence>
<sequence>MRQGDRMHVHHHEEEWILESECSGLIVTTNTAGCTINSLRKRETEDTQHTRQQDHGRHNTYKRWQQVSRPEDTTTNAPL</sequence>
<accession>A0A5B7JBH7</accession>
<comment type="caution">
    <text evidence="2">The sequence shown here is derived from an EMBL/GenBank/DDBJ whole genome shotgun (WGS) entry which is preliminary data.</text>
</comment>
<feature type="compositionally biased region" description="Basic and acidic residues" evidence="1">
    <location>
        <begin position="40"/>
        <end position="57"/>
    </location>
</feature>
<organism evidence="2 3">
    <name type="scientific">Portunus trituberculatus</name>
    <name type="common">Swimming crab</name>
    <name type="synonym">Neptunus trituberculatus</name>
    <dbReference type="NCBI Taxonomy" id="210409"/>
    <lineage>
        <taxon>Eukaryota</taxon>
        <taxon>Metazoa</taxon>
        <taxon>Ecdysozoa</taxon>
        <taxon>Arthropoda</taxon>
        <taxon>Crustacea</taxon>
        <taxon>Multicrustacea</taxon>
        <taxon>Malacostraca</taxon>
        <taxon>Eumalacostraca</taxon>
        <taxon>Eucarida</taxon>
        <taxon>Decapoda</taxon>
        <taxon>Pleocyemata</taxon>
        <taxon>Brachyura</taxon>
        <taxon>Eubrachyura</taxon>
        <taxon>Portunoidea</taxon>
        <taxon>Portunidae</taxon>
        <taxon>Portuninae</taxon>
        <taxon>Portunus</taxon>
    </lineage>
</organism>
<keyword evidence="3" id="KW-1185">Reference proteome</keyword>
<evidence type="ECO:0000313" key="2">
    <source>
        <dbReference type="EMBL" id="MPC94130.1"/>
    </source>
</evidence>
<proteinExistence type="predicted"/>
<dbReference type="EMBL" id="VSRR010097383">
    <property type="protein sequence ID" value="MPC94130.1"/>
    <property type="molecule type" value="Genomic_DNA"/>
</dbReference>
<name>A0A5B7JBH7_PORTR</name>
<protein>
    <submittedName>
        <fullName evidence="2">Uncharacterized protein</fullName>
    </submittedName>
</protein>
<gene>
    <name evidence="2" type="ORF">E2C01_089282</name>
</gene>
<dbReference type="AlphaFoldDB" id="A0A5B7JBH7"/>
<feature type="region of interest" description="Disordered" evidence="1">
    <location>
        <begin position="40"/>
        <end position="79"/>
    </location>
</feature>
<reference evidence="2 3" key="1">
    <citation type="submission" date="2019-05" db="EMBL/GenBank/DDBJ databases">
        <title>Another draft genome of Portunus trituberculatus and its Hox gene families provides insights of decapod evolution.</title>
        <authorList>
            <person name="Jeong J.-H."/>
            <person name="Song I."/>
            <person name="Kim S."/>
            <person name="Choi T."/>
            <person name="Kim D."/>
            <person name="Ryu S."/>
            <person name="Kim W."/>
        </authorList>
    </citation>
    <scope>NUCLEOTIDE SEQUENCE [LARGE SCALE GENOMIC DNA]</scope>
    <source>
        <tissue evidence="2">Muscle</tissue>
    </source>
</reference>